<feature type="compositionally biased region" description="Acidic residues" evidence="2">
    <location>
        <begin position="307"/>
        <end position="324"/>
    </location>
</feature>
<feature type="signal peptide" evidence="3">
    <location>
        <begin position="1"/>
        <end position="36"/>
    </location>
</feature>
<evidence type="ECO:0000256" key="3">
    <source>
        <dbReference type="SAM" id="SignalP"/>
    </source>
</evidence>
<feature type="region of interest" description="Disordered" evidence="2">
    <location>
        <begin position="296"/>
        <end position="324"/>
    </location>
</feature>
<dbReference type="EMBL" id="CP036433">
    <property type="protein sequence ID" value="QDU98346.1"/>
    <property type="molecule type" value="Genomic_DNA"/>
</dbReference>
<dbReference type="PANTHER" id="PTHR47406:SF2">
    <property type="entry name" value="ALPHA GLUCURONIDASE N-TERMINAL DOMAIN-CONTAINING PROTEIN"/>
    <property type="match status" value="1"/>
</dbReference>
<dbReference type="InterPro" id="IPR029018">
    <property type="entry name" value="Hex-like_dom2"/>
</dbReference>
<organism evidence="4 5">
    <name type="scientific">Lignipirellula cremea</name>
    <dbReference type="NCBI Taxonomy" id="2528010"/>
    <lineage>
        <taxon>Bacteria</taxon>
        <taxon>Pseudomonadati</taxon>
        <taxon>Planctomycetota</taxon>
        <taxon>Planctomycetia</taxon>
        <taxon>Pirellulales</taxon>
        <taxon>Pirellulaceae</taxon>
        <taxon>Lignipirellula</taxon>
    </lineage>
</organism>
<proteinExistence type="predicted"/>
<dbReference type="InterPro" id="IPR032287">
    <property type="entry name" value="DUF4838"/>
</dbReference>
<name>A0A518E2M7_9BACT</name>
<evidence type="ECO:0000313" key="4">
    <source>
        <dbReference type="EMBL" id="QDU98346.1"/>
    </source>
</evidence>
<evidence type="ECO:0000256" key="2">
    <source>
        <dbReference type="SAM" id="MobiDB-lite"/>
    </source>
</evidence>
<keyword evidence="1" id="KW-0378">Hydrolase</keyword>
<feature type="chain" id="PRO_5021866365" evidence="3">
    <location>
        <begin position="37"/>
        <end position="804"/>
    </location>
</feature>
<dbReference type="PANTHER" id="PTHR47406">
    <property type="entry name" value="COAGULATION FACTOR 5/8 TYPE, C-TERMINAL"/>
    <property type="match status" value="1"/>
</dbReference>
<dbReference type="Gene3D" id="2.60.120.260">
    <property type="entry name" value="Galactose-binding domain-like"/>
    <property type="match status" value="1"/>
</dbReference>
<keyword evidence="3" id="KW-0732">Signal</keyword>
<dbReference type="KEGG" id="lcre:Pla8534_62130"/>
<dbReference type="Proteomes" id="UP000317648">
    <property type="component" value="Chromosome"/>
</dbReference>
<dbReference type="AlphaFoldDB" id="A0A518E2M7"/>
<dbReference type="InterPro" id="IPR008979">
    <property type="entry name" value="Galactose-bd-like_sf"/>
</dbReference>
<sequence length="804" mass="89850" precursor="true">MTNKVSRTHLLYREAARLLLAMLPATTFLLTTSLGAAEPAAQVAAGDTVDVIVGGKAKAAIFVPARLLDDAEKNPENASIWRTLNAEENRRRLRESVKDFAAILERITGAPLEIIAGPPGAGEQRLPILIGELAVERFGQPAEKFPYEQGFRLNVSPQAIGVGGESDLATSYGLYTLLDQLGCRWYIPSPLGEVLPQQKTVGWPAQDVSTGPYTIYRGIWYCDNDFARRNRLGGMQLSAGHALEGSVPKTLREEHPEVRAIIDGKPHPRKLKWTHPLVAAALADATLAAIEKDPDLKSRSLSPDDGIGWDESDDTTYDAGDLDESTGVVSKTDRLMVLARRVAESVGKTHPEVKFGVLAYVDYTRPPVREKVHPAVVPQIAPITFSRAHPMTDQGEPNNAALRYLVETWGKKAPAVSYYFYCFYLAEVSSPNPMIRKWSVDVPFAYEHGSCRYWQPETLANFETCMHALYLGMRLGWDPAQSPEAIFQELHQQFYGAAAEPMAGYWHHIDDVWVDTPEYAGCGYGHLRRWTPEQLKTARDWLDQAAAACRTDAEQARVQLAADSFDAFADFMQMRRDLAEGKFAGLDQKAEAYRERMNELGESHQAQYAFAKMPWTGDRTLNVRYFDGFYKATYLDAARIARDFDIVTRPPLRQWRYQADQEKQGEAAHWEQPDLDDAAWKTTDPVVDTWSSLGLHNYMGSVWYRTSTDLPQWKPGEKLHLWLSATDGRAKLFVNGKLVPYVDEKGESADSFSGYCKPASFDITDAVKQGEKNQITLLCTREFINELGVGGLLGPVVIYRETAK</sequence>
<protein>
    <submittedName>
        <fullName evidence="4">Beta-D-glucuronidase</fullName>
    </submittedName>
</protein>
<evidence type="ECO:0000313" key="5">
    <source>
        <dbReference type="Proteomes" id="UP000317648"/>
    </source>
</evidence>
<dbReference type="SUPFAM" id="SSF49785">
    <property type="entry name" value="Galactose-binding domain-like"/>
    <property type="match status" value="1"/>
</dbReference>
<evidence type="ECO:0000256" key="1">
    <source>
        <dbReference type="ARBA" id="ARBA00022801"/>
    </source>
</evidence>
<dbReference type="SUPFAM" id="SSF55545">
    <property type="entry name" value="beta-N-acetylhexosaminidase-like domain"/>
    <property type="match status" value="1"/>
</dbReference>
<dbReference type="Pfam" id="PF16126">
    <property type="entry name" value="DUF4838"/>
    <property type="match status" value="1"/>
</dbReference>
<dbReference type="GO" id="GO:0005975">
    <property type="term" value="P:carbohydrate metabolic process"/>
    <property type="evidence" value="ECO:0007669"/>
    <property type="project" value="UniProtKB-ARBA"/>
</dbReference>
<dbReference type="GO" id="GO:0016787">
    <property type="term" value="F:hydrolase activity"/>
    <property type="evidence" value="ECO:0007669"/>
    <property type="project" value="UniProtKB-KW"/>
</dbReference>
<accession>A0A518E2M7</accession>
<keyword evidence="5" id="KW-1185">Reference proteome</keyword>
<reference evidence="4 5" key="1">
    <citation type="submission" date="2019-02" db="EMBL/GenBank/DDBJ databases">
        <title>Deep-cultivation of Planctomycetes and their phenomic and genomic characterization uncovers novel biology.</title>
        <authorList>
            <person name="Wiegand S."/>
            <person name="Jogler M."/>
            <person name="Boedeker C."/>
            <person name="Pinto D."/>
            <person name="Vollmers J."/>
            <person name="Rivas-Marin E."/>
            <person name="Kohn T."/>
            <person name="Peeters S.H."/>
            <person name="Heuer A."/>
            <person name="Rast P."/>
            <person name="Oberbeckmann S."/>
            <person name="Bunk B."/>
            <person name="Jeske O."/>
            <person name="Meyerdierks A."/>
            <person name="Storesund J.E."/>
            <person name="Kallscheuer N."/>
            <person name="Luecker S."/>
            <person name="Lage O.M."/>
            <person name="Pohl T."/>
            <person name="Merkel B.J."/>
            <person name="Hornburger P."/>
            <person name="Mueller R.-W."/>
            <person name="Bruemmer F."/>
            <person name="Labrenz M."/>
            <person name="Spormann A.M."/>
            <person name="Op den Camp H."/>
            <person name="Overmann J."/>
            <person name="Amann R."/>
            <person name="Jetten M.S.M."/>
            <person name="Mascher T."/>
            <person name="Medema M.H."/>
            <person name="Devos D.P."/>
            <person name="Kaster A.-K."/>
            <person name="Ovreas L."/>
            <person name="Rohde M."/>
            <person name="Galperin M.Y."/>
            <person name="Jogler C."/>
        </authorList>
    </citation>
    <scope>NUCLEOTIDE SEQUENCE [LARGE SCALE GENOMIC DNA]</scope>
    <source>
        <strain evidence="4 5">Pla85_3_4</strain>
    </source>
</reference>
<gene>
    <name evidence="4" type="ORF">Pla8534_62130</name>
</gene>